<dbReference type="EMBL" id="JARHTQ010000001">
    <property type="protein sequence ID" value="MDF2254417.1"/>
    <property type="molecule type" value="Genomic_DNA"/>
</dbReference>
<accession>A0ABT5YSR8</accession>
<reference evidence="1 2" key="1">
    <citation type="submission" date="2023-03" db="EMBL/GenBank/DDBJ databases">
        <title>Draft genome sequence of type strain Streptomyces ferralitis JCM 14344.</title>
        <authorList>
            <person name="Klaysubun C."/>
            <person name="Duangmal K."/>
        </authorList>
    </citation>
    <scope>NUCLEOTIDE SEQUENCE [LARGE SCALE GENOMIC DNA]</scope>
    <source>
        <strain evidence="1 2">JCM 14344</strain>
    </source>
</reference>
<name>A0ABT5YSR8_9ACTN</name>
<protein>
    <submittedName>
        <fullName evidence="1">Uncharacterized protein</fullName>
    </submittedName>
</protein>
<keyword evidence="2" id="KW-1185">Reference proteome</keyword>
<evidence type="ECO:0000313" key="1">
    <source>
        <dbReference type="EMBL" id="MDF2254417.1"/>
    </source>
</evidence>
<gene>
    <name evidence="1" type="ORF">P2L57_01340</name>
</gene>
<sequence length="61" mass="6684">MMPVIISPLVLAEVDHLAKVRFGPTARTTIIAFILTQVHSLRFQVPETSTEILGAAQAVQR</sequence>
<dbReference type="Proteomes" id="UP001220022">
    <property type="component" value="Unassembled WGS sequence"/>
</dbReference>
<dbReference type="RefSeq" id="WP_275806782.1">
    <property type="nucleotide sequence ID" value="NZ_BAAANM010000005.1"/>
</dbReference>
<proteinExistence type="predicted"/>
<organism evidence="1 2">
    <name type="scientific">Streptantibioticus ferralitis</name>
    <dbReference type="NCBI Taxonomy" id="236510"/>
    <lineage>
        <taxon>Bacteria</taxon>
        <taxon>Bacillati</taxon>
        <taxon>Actinomycetota</taxon>
        <taxon>Actinomycetes</taxon>
        <taxon>Kitasatosporales</taxon>
        <taxon>Streptomycetaceae</taxon>
        <taxon>Streptantibioticus</taxon>
    </lineage>
</organism>
<evidence type="ECO:0000313" key="2">
    <source>
        <dbReference type="Proteomes" id="UP001220022"/>
    </source>
</evidence>
<comment type="caution">
    <text evidence="1">The sequence shown here is derived from an EMBL/GenBank/DDBJ whole genome shotgun (WGS) entry which is preliminary data.</text>
</comment>